<evidence type="ECO:0000313" key="1">
    <source>
        <dbReference type="EMBL" id="GAC33291.1"/>
    </source>
</evidence>
<evidence type="ECO:0000313" key="2">
    <source>
        <dbReference type="Proteomes" id="UP000006322"/>
    </source>
</evidence>
<protein>
    <submittedName>
        <fullName evidence="1">Uncharacterized protein</fullName>
    </submittedName>
</protein>
<dbReference type="AlphaFoldDB" id="K6ZB31"/>
<organism evidence="1 2">
    <name type="scientific">Paraglaciecola polaris LMG 21857</name>
    <dbReference type="NCBI Taxonomy" id="1129793"/>
    <lineage>
        <taxon>Bacteria</taxon>
        <taxon>Pseudomonadati</taxon>
        <taxon>Pseudomonadota</taxon>
        <taxon>Gammaproteobacteria</taxon>
        <taxon>Alteromonadales</taxon>
        <taxon>Alteromonadaceae</taxon>
        <taxon>Paraglaciecola</taxon>
    </lineage>
</organism>
<sequence>MQFFDYYQLATPNSHTRLSSYRADRWHYSMPACVGLRNEAS</sequence>
<gene>
    <name evidence="1" type="ORF">GPLA_2386</name>
</gene>
<proteinExistence type="predicted"/>
<keyword evidence="2" id="KW-1185">Reference proteome</keyword>
<accession>K6ZB31</accession>
<dbReference type="Proteomes" id="UP000006322">
    <property type="component" value="Unassembled WGS sequence"/>
</dbReference>
<name>K6ZB31_9ALTE</name>
<reference evidence="2" key="1">
    <citation type="journal article" date="2014" name="Environ. Microbiol.">
        <title>Comparative genomics of the marine bacterial genus Glaciecola reveals the high degree of genomic diversity and genomic characteristic for cold adaptation.</title>
        <authorList>
            <person name="Qin Q.L."/>
            <person name="Xie B.B."/>
            <person name="Yu Y."/>
            <person name="Shu Y.L."/>
            <person name="Rong J.C."/>
            <person name="Zhang Y.J."/>
            <person name="Zhao D.L."/>
            <person name="Chen X.L."/>
            <person name="Zhang X.Y."/>
            <person name="Chen B."/>
            <person name="Zhou B.C."/>
            <person name="Zhang Y.Z."/>
        </authorList>
    </citation>
    <scope>NUCLEOTIDE SEQUENCE [LARGE SCALE GENOMIC DNA]</scope>
    <source>
        <strain evidence="2">LMG 21857</strain>
    </source>
</reference>
<comment type="caution">
    <text evidence="1">The sequence shown here is derived from an EMBL/GenBank/DDBJ whole genome shotgun (WGS) entry which is preliminary data.</text>
</comment>
<dbReference type="EMBL" id="BAER01000055">
    <property type="protein sequence ID" value="GAC33291.1"/>
    <property type="molecule type" value="Genomic_DNA"/>
</dbReference>